<dbReference type="NCBIfam" id="TIGR02532">
    <property type="entry name" value="IV_pilin_GFxxxE"/>
    <property type="match status" value="1"/>
</dbReference>
<keyword evidence="1" id="KW-0812">Transmembrane</keyword>
<dbReference type="EMBL" id="VSSQ01013457">
    <property type="protein sequence ID" value="MPM51532.1"/>
    <property type="molecule type" value="Genomic_DNA"/>
</dbReference>
<protein>
    <submittedName>
        <fullName evidence="2">Uncharacterized protein</fullName>
    </submittedName>
</protein>
<evidence type="ECO:0000313" key="2">
    <source>
        <dbReference type="EMBL" id="MPM51532.1"/>
    </source>
</evidence>
<comment type="caution">
    <text evidence="2">The sequence shown here is derived from an EMBL/GenBank/DDBJ whole genome shotgun (WGS) entry which is preliminary data.</text>
</comment>
<name>A0A645AEA3_9ZZZZ</name>
<dbReference type="AlphaFoldDB" id="A0A645AEA3"/>
<dbReference type="Pfam" id="PF07963">
    <property type="entry name" value="N_methyl"/>
    <property type="match status" value="1"/>
</dbReference>
<keyword evidence="1" id="KW-1133">Transmembrane helix</keyword>
<reference evidence="2" key="1">
    <citation type="submission" date="2019-08" db="EMBL/GenBank/DDBJ databases">
        <authorList>
            <person name="Kucharzyk K."/>
            <person name="Murdoch R.W."/>
            <person name="Higgins S."/>
            <person name="Loffler F."/>
        </authorList>
    </citation>
    <scope>NUCLEOTIDE SEQUENCE</scope>
</reference>
<organism evidence="2">
    <name type="scientific">bioreactor metagenome</name>
    <dbReference type="NCBI Taxonomy" id="1076179"/>
    <lineage>
        <taxon>unclassified sequences</taxon>
        <taxon>metagenomes</taxon>
        <taxon>ecological metagenomes</taxon>
    </lineage>
</organism>
<evidence type="ECO:0000256" key="1">
    <source>
        <dbReference type="SAM" id="Phobius"/>
    </source>
</evidence>
<dbReference type="PROSITE" id="PS00409">
    <property type="entry name" value="PROKAR_NTER_METHYL"/>
    <property type="match status" value="1"/>
</dbReference>
<accession>A0A645AEA3</accession>
<dbReference type="InterPro" id="IPR012902">
    <property type="entry name" value="N_methyl_site"/>
</dbReference>
<sequence>MNTQQRGMTLVEILVGLAIGLVVAAIALTSLQVSQFISTTINEATMLQQDAGTAMRIIGLQIRQAGSTALNLESSFGDATETAALHPVLFEPVLVNGEHLPSDSNRVVAIAAPSVAKSTGPSLQTRYENFAEWLFQGTAATQWDSLLRDCLAQSKSNRSLSPIISSTFFLRDGQLMCTGVAGTPQPVISNVKDFTVRLLTQMSAHTSELEASYRYAVPSEMGDASLPWDRVRAVEICLELESPNIKVPDVGATYLKCNGQQQAKRDRLVVVAKQLFHIRAAVD</sequence>
<gene>
    <name evidence="2" type="ORF">SDC9_98281</name>
</gene>
<feature type="transmembrane region" description="Helical" evidence="1">
    <location>
        <begin position="7"/>
        <end position="28"/>
    </location>
</feature>
<proteinExistence type="predicted"/>
<keyword evidence="1" id="KW-0472">Membrane</keyword>